<name>A0A0F9EYS5_9ZZZZ</name>
<proteinExistence type="predicted"/>
<gene>
    <name evidence="1" type="ORF">LCGC14_2369940</name>
</gene>
<dbReference type="AlphaFoldDB" id="A0A0F9EYS5"/>
<comment type="caution">
    <text evidence="1">The sequence shown here is derived from an EMBL/GenBank/DDBJ whole genome shotgun (WGS) entry which is preliminary data.</text>
</comment>
<organism evidence="1">
    <name type="scientific">marine sediment metagenome</name>
    <dbReference type="NCBI Taxonomy" id="412755"/>
    <lineage>
        <taxon>unclassified sequences</taxon>
        <taxon>metagenomes</taxon>
        <taxon>ecological metagenomes</taxon>
    </lineage>
</organism>
<evidence type="ECO:0000313" key="1">
    <source>
        <dbReference type="EMBL" id="KKL28958.1"/>
    </source>
</evidence>
<sequence length="43" mass="5056">MLILVLVKKPNSTVSKKNKKSFFILFKSSIYEKTDFSEMENLE</sequence>
<reference evidence="1" key="1">
    <citation type="journal article" date="2015" name="Nature">
        <title>Complex archaea that bridge the gap between prokaryotes and eukaryotes.</title>
        <authorList>
            <person name="Spang A."/>
            <person name="Saw J.H."/>
            <person name="Jorgensen S.L."/>
            <person name="Zaremba-Niedzwiedzka K."/>
            <person name="Martijn J."/>
            <person name="Lind A.E."/>
            <person name="van Eijk R."/>
            <person name="Schleper C."/>
            <person name="Guy L."/>
            <person name="Ettema T.J."/>
        </authorList>
    </citation>
    <scope>NUCLEOTIDE SEQUENCE</scope>
</reference>
<dbReference type="EMBL" id="LAZR01034908">
    <property type="protein sequence ID" value="KKL28958.1"/>
    <property type="molecule type" value="Genomic_DNA"/>
</dbReference>
<accession>A0A0F9EYS5</accession>
<protein>
    <submittedName>
        <fullName evidence="1">Uncharacterized protein</fullName>
    </submittedName>
</protein>